<sequence>MREFSVPVMVDVPRGSNITDLLAGQAALASDPALFSRRDSHGSWQDIRASEFLSDAKALAKGLVASGIAAGDRVGIMAGTRYEWSLVDFAIWFAGAVSVPIYETSSPAQVAWILDDSGAVGVFAEGPAHVQRIRTAVRSEAPDALRHIWQLDGATLDALGEAGVNVAETVIEERRRLAGLGDLATIIYTSGTTGRPKGCELTHGNFVELAVNAAAALPEVAHEGARTIMFLPLAHVFARFISVLCVAAGVTVAHTSDVKNLLPDLQSFRPSFILAVPRVFEKVYTSSQLKAEDGGKGRIFRAAADTAVAWSQASAAGRVPFLLKCRHRLFDKLVYHKIREAMGGQVRYAVSGGAPLGERLGHFFHGVGLLVLEGYGLTETTAPVSVNTPRLVKIGTVGSPLPGNAVRIADDGEILAKGVCVMRGYYNRPDLTQEAFADGWFRTGDLGALDEDGFVRVTGRKKEIIVTAAGKNVVPALLEDRIRAHPLVSQCVVIGDQRPFVSALISLDEEALPGWLQRRGLAAAGPADAAGLEPVLAELQAAVDEANGTVSQAEAVRSFRVVPADFTEASGHLTPSLKIKRAKVLQDYADLVDTIYRVAPSHRSQARGGDPRR</sequence>
<feature type="domain" description="AMP-dependent synthetase/ligase" evidence="6">
    <location>
        <begin position="36"/>
        <end position="426"/>
    </location>
</feature>
<dbReference type="SUPFAM" id="SSF56801">
    <property type="entry name" value="Acetyl-CoA synthetase-like"/>
    <property type="match status" value="1"/>
</dbReference>
<accession>A0ABS9LAY0</accession>
<comment type="caution">
    <text evidence="7">The sequence shown here is derived from an EMBL/GenBank/DDBJ whole genome shotgun (WGS) entry which is preliminary data.</text>
</comment>
<proteinExistence type="inferred from homology"/>
<dbReference type="Proteomes" id="UP001165368">
    <property type="component" value="Unassembled WGS sequence"/>
</dbReference>
<name>A0ABS9LAY0_9MICC</name>
<evidence type="ECO:0000256" key="5">
    <source>
        <dbReference type="ARBA" id="ARBA00032875"/>
    </source>
</evidence>
<dbReference type="InterPro" id="IPR000873">
    <property type="entry name" value="AMP-dep_synth/lig_dom"/>
</dbReference>
<dbReference type="CDD" id="cd05907">
    <property type="entry name" value="VL_LC_FACS_like"/>
    <property type="match status" value="1"/>
</dbReference>
<gene>
    <name evidence="7" type="ORF">LVY72_18215</name>
</gene>
<evidence type="ECO:0000256" key="4">
    <source>
        <dbReference type="ARBA" id="ARBA00023098"/>
    </source>
</evidence>
<evidence type="ECO:0000313" key="7">
    <source>
        <dbReference type="EMBL" id="MCG2623832.1"/>
    </source>
</evidence>
<dbReference type="EMBL" id="JAKLTQ010000017">
    <property type="protein sequence ID" value="MCG2623832.1"/>
    <property type="molecule type" value="Genomic_DNA"/>
</dbReference>
<evidence type="ECO:0000313" key="8">
    <source>
        <dbReference type="Proteomes" id="UP001165368"/>
    </source>
</evidence>
<dbReference type="Pfam" id="PF00501">
    <property type="entry name" value="AMP-binding"/>
    <property type="match status" value="1"/>
</dbReference>
<dbReference type="RefSeq" id="WP_237824233.1">
    <property type="nucleotide sequence ID" value="NZ_JAKLTQ010000017.1"/>
</dbReference>
<dbReference type="InterPro" id="IPR020845">
    <property type="entry name" value="AMP-binding_CS"/>
</dbReference>
<dbReference type="Pfam" id="PF23562">
    <property type="entry name" value="AMP-binding_C_3"/>
    <property type="match status" value="1"/>
</dbReference>
<dbReference type="PROSITE" id="PS00455">
    <property type="entry name" value="AMP_BINDING"/>
    <property type="match status" value="1"/>
</dbReference>
<evidence type="ECO:0000256" key="2">
    <source>
        <dbReference type="ARBA" id="ARBA00022598"/>
    </source>
</evidence>
<dbReference type="PANTHER" id="PTHR43272">
    <property type="entry name" value="LONG-CHAIN-FATTY-ACID--COA LIGASE"/>
    <property type="match status" value="1"/>
</dbReference>
<keyword evidence="4" id="KW-0443">Lipid metabolism</keyword>
<evidence type="ECO:0000256" key="3">
    <source>
        <dbReference type="ARBA" id="ARBA00022832"/>
    </source>
</evidence>
<dbReference type="InterPro" id="IPR042099">
    <property type="entry name" value="ANL_N_sf"/>
</dbReference>
<keyword evidence="3" id="KW-0276">Fatty acid metabolism</keyword>
<evidence type="ECO:0000256" key="1">
    <source>
        <dbReference type="ARBA" id="ARBA00006432"/>
    </source>
</evidence>
<evidence type="ECO:0000259" key="6">
    <source>
        <dbReference type="Pfam" id="PF00501"/>
    </source>
</evidence>
<comment type="similarity">
    <text evidence="1">Belongs to the ATP-dependent AMP-binding enzyme family.</text>
</comment>
<keyword evidence="2" id="KW-0436">Ligase</keyword>
<dbReference type="Gene3D" id="3.40.50.12780">
    <property type="entry name" value="N-terminal domain of ligase-like"/>
    <property type="match status" value="1"/>
</dbReference>
<keyword evidence="8" id="KW-1185">Reference proteome</keyword>
<dbReference type="PANTHER" id="PTHR43272:SF32">
    <property type="entry name" value="AMP-DEPENDENT SYNTHETASE_LIGASE DOMAIN-CONTAINING PROTEIN"/>
    <property type="match status" value="1"/>
</dbReference>
<protein>
    <recommendedName>
        <fullName evidence="5">Acyl-CoA synthetase</fullName>
    </recommendedName>
</protein>
<reference evidence="7" key="1">
    <citation type="submission" date="2022-01" db="EMBL/GenBank/DDBJ databases">
        <authorList>
            <person name="Jo J.-H."/>
            <person name="Im W.-T."/>
        </authorList>
    </citation>
    <scope>NUCLEOTIDE SEQUENCE</scope>
    <source>
        <strain evidence="7">I2-34</strain>
    </source>
</reference>
<organism evidence="7 8">
    <name type="scientific">Arthrobacter hankyongi</name>
    <dbReference type="NCBI Taxonomy" id="2904801"/>
    <lineage>
        <taxon>Bacteria</taxon>
        <taxon>Bacillati</taxon>
        <taxon>Actinomycetota</taxon>
        <taxon>Actinomycetes</taxon>
        <taxon>Micrococcales</taxon>
        <taxon>Micrococcaceae</taxon>
        <taxon>Arthrobacter</taxon>
    </lineage>
</organism>